<proteinExistence type="predicted"/>
<dbReference type="AlphaFoldDB" id="A0A4C1T8R1"/>
<keyword evidence="2" id="KW-1185">Reference proteome</keyword>
<protein>
    <submittedName>
        <fullName evidence="1">Uncharacterized protein</fullName>
    </submittedName>
</protein>
<dbReference type="Proteomes" id="UP000299102">
    <property type="component" value="Unassembled WGS sequence"/>
</dbReference>
<sequence>MKRYSLCQESDMLKVEKRMERRRKLLSEKCTELGLDVIARPKAGYLKNCRKRSHDSAYRRELIPLALPKADDDDRKRSLNMTFY</sequence>
<dbReference type="EMBL" id="BGZK01008801">
    <property type="protein sequence ID" value="GBP09878.1"/>
    <property type="molecule type" value="Genomic_DNA"/>
</dbReference>
<name>A0A4C1T8R1_EUMVA</name>
<comment type="caution">
    <text evidence="1">The sequence shown here is derived from an EMBL/GenBank/DDBJ whole genome shotgun (WGS) entry which is preliminary data.</text>
</comment>
<evidence type="ECO:0000313" key="2">
    <source>
        <dbReference type="Proteomes" id="UP000299102"/>
    </source>
</evidence>
<reference evidence="1 2" key="1">
    <citation type="journal article" date="2019" name="Commun. Biol.">
        <title>The bagworm genome reveals a unique fibroin gene that provides high tensile strength.</title>
        <authorList>
            <person name="Kono N."/>
            <person name="Nakamura H."/>
            <person name="Ohtoshi R."/>
            <person name="Tomita M."/>
            <person name="Numata K."/>
            <person name="Arakawa K."/>
        </authorList>
    </citation>
    <scope>NUCLEOTIDE SEQUENCE [LARGE SCALE GENOMIC DNA]</scope>
</reference>
<gene>
    <name evidence="1" type="ORF">EVAR_73199_1</name>
</gene>
<dbReference type="OrthoDB" id="10526292at2759"/>
<evidence type="ECO:0000313" key="1">
    <source>
        <dbReference type="EMBL" id="GBP09878.1"/>
    </source>
</evidence>
<organism evidence="1 2">
    <name type="scientific">Eumeta variegata</name>
    <name type="common">Bagworm moth</name>
    <name type="synonym">Eumeta japonica</name>
    <dbReference type="NCBI Taxonomy" id="151549"/>
    <lineage>
        <taxon>Eukaryota</taxon>
        <taxon>Metazoa</taxon>
        <taxon>Ecdysozoa</taxon>
        <taxon>Arthropoda</taxon>
        <taxon>Hexapoda</taxon>
        <taxon>Insecta</taxon>
        <taxon>Pterygota</taxon>
        <taxon>Neoptera</taxon>
        <taxon>Endopterygota</taxon>
        <taxon>Lepidoptera</taxon>
        <taxon>Glossata</taxon>
        <taxon>Ditrysia</taxon>
        <taxon>Tineoidea</taxon>
        <taxon>Psychidae</taxon>
        <taxon>Oiketicinae</taxon>
        <taxon>Eumeta</taxon>
    </lineage>
</organism>
<accession>A0A4C1T8R1</accession>